<feature type="compositionally biased region" description="Low complexity" evidence="1">
    <location>
        <begin position="324"/>
        <end position="335"/>
    </location>
</feature>
<dbReference type="InterPro" id="IPR038763">
    <property type="entry name" value="DHH_sf"/>
</dbReference>
<dbReference type="EMBL" id="MFJM01000062">
    <property type="protein sequence ID" value="OGG16000.1"/>
    <property type="molecule type" value="Genomic_DNA"/>
</dbReference>
<proteinExistence type="predicted"/>
<feature type="compositionally biased region" description="Polar residues" evidence="1">
    <location>
        <begin position="261"/>
        <end position="270"/>
    </location>
</feature>
<accession>A0A1F5ZU57</accession>
<sequence>MTNLNPEQVNQARNYLENSRNILVAIASNPTIDTVAAALSLYLSLSVSGKQVSIISPMEMIVEYNRLIGIDKITNSLNVNSGRNLIISFPYQEGSIEKVSYNIENNTFNLVIEPREGFPTITSDVMRYSFSGGNIDAIVTVGCRNPNELGYLYSNNQNLFNEKEVINIDYDNNNSSFGKVNLIDTTVSCLSELILGLMEQMNLPIEPDMATNLLTGITAETNNFSSPTTTAGTFETAAILLKYGARKVQNEAKNMGKDQISKTGMATTFDKTGRMPFGRQPGQTPAPSTTGFSQQAAFPSQAGYKSKSLPGQQQPSQSPPPPQQFGKPHQQQQHPSIREAGKPPETPPDWLKPKIYKGSTLL</sequence>
<dbReference type="InterPro" id="IPR001667">
    <property type="entry name" value="DDH_dom"/>
</dbReference>
<dbReference type="Proteomes" id="UP000176253">
    <property type="component" value="Unassembled WGS sequence"/>
</dbReference>
<evidence type="ECO:0000313" key="4">
    <source>
        <dbReference type="Proteomes" id="UP000176253"/>
    </source>
</evidence>
<evidence type="ECO:0000259" key="2">
    <source>
        <dbReference type="Pfam" id="PF01368"/>
    </source>
</evidence>
<dbReference type="AlphaFoldDB" id="A0A1F5ZU57"/>
<gene>
    <name evidence="3" type="ORF">A3D78_03525</name>
</gene>
<name>A0A1F5ZU57_9BACT</name>
<dbReference type="STRING" id="1798383.A3D78_03525"/>
<dbReference type="InterPro" id="IPR051319">
    <property type="entry name" value="Oligoribo/pAp-PDE_c-di-AMP_PDE"/>
</dbReference>
<protein>
    <recommendedName>
        <fullName evidence="2">DDH domain-containing protein</fullName>
    </recommendedName>
</protein>
<dbReference type="SUPFAM" id="SSF64182">
    <property type="entry name" value="DHH phosphoesterases"/>
    <property type="match status" value="1"/>
</dbReference>
<evidence type="ECO:0000256" key="1">
    <source>
        <dbReference type="SAM" id="MobiDB-lite"/>
    </source>
</evidence>
<dbReference type="PANTHER" id="PTHR47618">
    <property type="entry name" value="BIFUNCTIONAL OLIGORIBONUCLEASE AND PAP PHOSPHATASE NRNA"/>
    <property type="match status" value="1"/>
</dbReference>
<organism evidence="3 4">
    <name type="scientific">Candidatus Gottesmanbacteria bacterium RIFCSPHIGHO2_02_FULL_39_14</name>
    <dbReference type="NCBI Taxonomy" id="1798383"/>
    <lineage>
        <taxon>Bacteria</taxon>
        <taxon>Candidatus Gottesmaniibacteriota</taxon>
    </lineage>
</organism>
<feature type="domain" description="DDH" evidence="2">
    <location>
        <begin position="21"/>
        <end position="217"/>
    </location>
</feature>
<feature type="compositionally biased region" description="Polar residues" evidence="1">
    <location>
        <begin position="281"/>
        <end position="298"/>
    </location>
</feature>
<comment type="caution">
    <text evidence="3">The sequence shown here is derived from an EMBL/GenBank/DDBJ whole genome shotgun (WGS) entry which is preliminary data.</text>
</comment>
<dbReference type="PANTHER" id="PTHR47618:SF1">
    <property type="entry name" value="BIFUNCTIONAL OLIGORIBONUCLEASE AND PAP PHOSPHATASE NRNA"/>
    <property type="match status" value="1"/>
</dbReference>
<evidence type="ECO:0000313" key="3">
    <source>
        <dbReference type="EMBL" id="OGG16000.1"/>
    </source>
</evidence>
<dbReference type="Gene3D" id="3.90.1640.10">
    <property type="entry name" value="inorganic pyrophosphatase (n-terminal core)"/>
    <property type="match status" value="2"/>
</dbReference>
<dbReference type="Pfam" id="PF01368">
    <property type="entry name" value="DHH"/>
    <property type="match status" value="1"/>
</dbReference>
<reference evidence="3 4" key="1">
    <citation type="journal article" date="2016" name="Nat. Commun.">
        <title>Thousands of microbial genomes shed light on interconnected biogeochemical processes in an aquifer system.</title>
        <authorList>
            <person name="Anantharaman K."/>
            <person name="Brown C.T."/>
            <person name="Hug L.A."/>
            <person name="Sharon I."/>
            <person name="Castelle C.J."/>
            <person name="Probst A.J."/>
            <person name="Thomas B.C."/>
            <person name="Singh A."/>
            <person name="Wilkins M.J."/>
            <person name="Karaoz U."/>
            <person name="Brodie E.L."/>
            <person name="Williams K.H."/>
            <person name="Hubbard S.S."/>
            <person name="Banfield J.F."/>
        </authorList>
    </citation>
    <scope>NUCLEOTIDE SEQUENCE [LARGE SCALE GENOMIC DNA]</scope>
</reference>
<feature type="region of interest" description="Disordered" evidence="1">
    <location>
        <begin position="254"/>
        <end position="362"/>
    </location>
</feature>